<dbReference type="GO" id="GO:0051225">
    <property type="term" value="P:spindle assembly"/>
    <property type="evidence" value="ECO:0007669"/>
    <property type="project" value="InterPro"/>
</dbReference>
<accession>A0A6F9DJ74</accession>
<dbReference type="PANTHER" id="PTHR16219:SF1">
    <property type="entry name" value="HAUS AUGMIN-LIKE COMPLEX SUBUNIT 4"/>
    <property type="match status" value="1"/>
</dbReference>
<dbReference type="PANTHER" id="PTHR16219">
    <property type="entry name" value="AUGMIN SUBUNIT 4 FAMILY MEMBER"/>
    <property type="match status" value="1"/>
</dbReference>
<organism evidence="1">
    <name type="scientific">Phallusia mammillata</name>
    <dbReference type="NCBI Taxonomy" id="59560"/>
    <lineage>
        <taxon>Eukaryota</taxon>
        <taxon>Metazoa</taxon>
        <taxon>Chordata</taxon>
        <taxon>Tunicata</taxon>
        <taxon>Ascidiacea</taxon>
        <taxon>Phlebobranchia</taxon>
        <taxon>Ascidiidae</taxon>
        <taxon>Phallusia</taxon>
    </lineage>
</organism>
<dbReference type="GO" id="GO:0051011">
    <property type="term" value="F:microtubule minus-end binding"/>
    <property type="evidence" value="ECO:0007669"/>
    <property type="project" value="TreeGrafter"/>
</dbReference>
<dbReference type="EMBL" id="LR787176">
    <property type="protein sequence ID" value="CAB3263038.1"/>
    <property type="molecule type" value="mRNA"/>
</dbReference>
<dbReference type="GO" id="GO:0070652">
    <property type="term" value="C:HAUS complex"/>
    <property type="evidence" value="ECO:0007669"/>
    <property type="project" value="InterPro"/>
</dbReference>
<sequence length="331" mass="38630">MDVFISDDLRIKNPNFSRLVDRLQEKIKRQHDTKLNEEHIEAKCSWMTHQVLLLAVKHVLQTHEVKILKGELSTHDAKCWTAVKNLFTINECKAYLSAHKDNSLLGIDEKTLMCTLTNDDKKFITKGKSLLQTEVENYLCKVCLKLSELHDETPAENVKILKSRSFLLGEMLENESEELKQKQTMLKESREDETNAYLTYRETLQSCSELLVTLLKKYWLNLQAKKDRISVKNAWACVENFTAKLRSECFSLKCETYTHQKVEALQRIRLEIEETTKQREFELSDINQQLAHYRQLGTEFEAVAAEYGNVTDHLQKQEWTLAEIKKNTGQE</sequence>
<dbReference type="InterPro" id="IPR029327">
    <property type="entry name" value="HAUS4"/>
</dbReference>
<gene>
    <name evidence="1" type="primary">LOC100187022</name>
</gene>
<dbReference type="AlphaFoldDB" id="A0A6F9DJ74"/>
<protein>
    <submittedName>
        <fullName evidence="1">Uncharacterized protein LOC100187022</fullName>
    </submittedName>
</protein>
<dbReference type="GO" id="GO:0007098">
    <property type="term" value="P:centrosome cycle"/>
    <property type="evidence" value="ECO:0007669"/>
    <property type="project" value="TreeGrafter"/>
</dbReference>
<proteinExistence type="evidence at transcript level"/>
<reference evidence="1" key="1">
    <citation type="submission" date="2020-04" db="EMBL/GenBank/DDBJ databases">
        <authorList>
            <person name="Neveu A P."/>
        </authorList>
    </citation>
    <scope>NUCLEOTIDE SEQUENCE</scope>
    <source>
        <tissue evidence="1">Whole embryo</tissue>
    </source>
</reference>
<name>A0A6F9DJ74_9ASCI</name>
<evidence type="ECO:0000313" key="1">
    <source>
        <dbReference type="EMBL" id="CAB3263038.1"/>
    </source>
</evidence>
<dbReference type="Pfam" id="PF14735">
    <property type="entry name" value="HAUS4"/>
    <property type="match status" value="1"/>
</dbReference>